<dbReference type="Gene3D" id="3.30.70.260">
    <property type="match status" value="1"/>
</dbReference>
<comment type="caution">
    <text evidence="2">The sequence shown here is derived from an EMBL/GenBank/DDBJ whole genome shotgun (WGS) entry which is preliminary data.</text>
</comment>
<organism evidence="2 3">
    <name type="scientific">Volvox africanus</name>
    <dbReference type="NCBI Taxonomy" id="51714"/>
    <lineage>
        <taxon>Eukaryota</taxon>
        <taxon>Viridiplantae</taxon>
        <taxon>Chlorophyta</taxon>
        <taxon>core chlorophytes</taxon>
        <taxon>Chlorophyceae</taxon>
        <taxon>CS clade</taxon>
        <taxon>Chlamydomonadales</taxon>
        <taxon>Volvocaceae</taxon>
        <taxon>Volvox</taxon>
    </lineage>
</organism>
<evidence type="ECO:0000313" key="3">
    <source>
        <dbReference type="Proteomes" id="UP001165090"/>
    </source>
</evidence>
<feature type="region of interest" description="Disordered" evidence="1">
    <location>
        <begin position="47"/>
        <end position="68"/>
    </location>
</feature>
<keyword evidence="3" id="KW-1185">Reference proteome</keyword>
<feature type="region of interest" description="Disordered" evidence="1">
    <location>
        <begin position="192"/>
        <end position="235"/>
    </location>
</feature>
<evidence type="ECO:0000313" key="2">
    <source>
        <dbReference type="EMBL" id="GLI66195.1"/>
    </source>
</evidence>
<protein>
    <submittedName>
        <fullName evidence="2">Uncharacterized protein</fullName>
    </submittedName>
</protein>
<sequence>MLSREGLSFPPPLMFNQEFVRGWRPCHPRAGVRLMRQASRHVHLAVRRASNQPGEPDAGASKPGLDDLPPELRDLHINEDGFLIDTKTGKVINEMGATRFDVAVRALRGELDPPSWVENSERTPGVILSALYQFPRSYLFQVVGRPTPSTTFANATNTDTDTDAFTTTAASSISCAVDQQASPVDGSFTSYTSPVVGSGSEAAPASGLRKNEPQDQQSDIAASPDDSGYSSPPCGKAAFARDVREVISRVTQASVEDGQVEVKERLGGKYVSVAVDVVVRAPELVSMVYDELAKDPRIIMRF</sequence>
<name>A0ABQ5S8E6_9CHLO</name>
<dbReference type="SUPFAM" id="SSF117991">
    <property type="entry name" value="YbeD/HP0495-like"/>
    <property type="match status" value="1"/>
</dbReference>
<dbReference type="Proteomes" id="UP001165090">
    <property type="component" value="Unassembled WGS sequence"/>
</dbReference>
<proteinExistence type="predicted"/>
<evidence type="ECO:0000256" key="1">
    <source>
        <dbReference type="SAM" id="MobiDB-lite"/>
    </source>
</evidence>
<gene>
    <name evidence="2" type="ORF">VaNZ11_009960</name>
</gene>
<reference evidence="2 3" key="1">
    <citation type="journal article" date="2023" name="IScience">
        <title>Expanded male sex-determining region conserved during the evolution of homothallism in the green alga Volvox.</title>
        <authorList>
            <person name="Yamamoto K."/>
            <person name="Matsuzaki R."/>
            <person name="Mahakham W."/>
            <person name="Heman W."/>
            <person name="Sekimoto H."/>
            <person name="Kawachi M."/>
            <person name="Minakuchi Y."/>
            <person name="Toyoda A."/>
            <person name="Nozaki H."/>
        </authorList>
    </citation>
    <scope>NUCLEOTIDE SEQUENCE [LARGE SCALE GENOMIC DNA]</scope>
    <source>
        <strain evidence="2 3">NIES-4468</strain>
    </source>
</reference>
<dbReference type="InterPro" id="IPR007454">
    <property type="entry name" value="UPF0250_YbeD-like"/>
</dbReference>
<dbReference type="EMBL" id="BSDZ01000028">
    <property type="protein sequence ID" value="GLI66195.1"/>
    <property type="molecule type" value="Genomic_DNA"/>
</dbReference>
<dbReference type="InterPro" id="IPR027471">
    <property type="entry name" value="YbeD-like_sf"/>
</dbReference>
<dbReference type="Pfam" id="PF04359">
    <property type="entry name" value="DUF493"/>
    <property type="match status" value="1"/>
</dbReference>
<accession>A0ABQ5S8E6</accession>